<dbReference type="InterPro" id="IPR021321">
    <property type="entry name" value="DUF2922"/>
</dbReference>
<protein>
    <submittedName>
        <fullName evidence="1">DUF2922 domain-containing protein</fullName>
    </submittedName>
</protein>
<proteinExistence type="predicted"/>
<dbReference type="Pfam" id="PF11148">
    <property type="entry name" value="DUF2922"/>
    <property type="match status" value="1"/>
</dbReference>
<evidence type="ECO:0000313" key="2">
    <source>
        <dbReference type="Proteomes" id="UP000743899"/>
    </source>
</evidence>
<sequence>MDTTLELVFLDSDGKTVRLSVNDPKEDLNAETIKDAMEQIIAANIFETSSGASLVSVKEARKVQRAVEVFELE</sequence>
<organism evidence="1 2">
    <name type="scientific">Pallidibacillus pasinlerensis</name>
    <dbReference type="NCBI Taxonomy" id="2703818"/>
    <lineage>
        <taxon>Bacteria</taxon>
        <taxon>Bacillati</taxon>
        <taxon>Bacillota</taxon>
        <taxon>Bacilli</taxon>
        <taxon>Bacillales</taxon>
        <taxon>Bacillaceae</taxon>
        <taxon>Pallidibacillus</taxon>
    </lineage>
</organism>
<name>A0ABX0A6L8_9BACI</name>
<dbReference type="EMBL" id="JAACYS010000060">
    <property type="protein sequence ID" value="NCU18437.1"/>
    <property type="molecule type" value="Genomic_DNA"/>
</dbReference>
<reference evidence="1 2" key="1">
    <citation type="submission" date="2020-01" db="EMBL/GenBank/DDBJ databases">
        <title>A novel Bacillus sp. from Pasinler.</title>
        <authorList>
            <person name="Adiguzel A."/>
            <person name="Ay H."/>
            <person name="Baltaci M.O."/>
        </authorList>
    </citation>
    <scope>NUCLEOTIDE SEQUENCE [LARGE SCALE GENOMIC DNA]</scope>
    <source>
        <strain evidence="1 2">P1</strain>
    </source>
</reference>
<gene>
    <name evidence="1" type="ORF">GW534_12005</name>
</gene>
<comment type="caution">
    <text evidence="1">The sequence shown here is derived from an EMBL/GenBank/DDBJ whole genome shotgun (WGS) entry which is preliminary data.</text>
</comment>
<dbReference type="Proteomes" id="UP000743899">
    <property type="component" value="Unassembled WGS sequence"/>
</dbReference>
<accession>A0ABX0A6L8</accession>
<keyword evidence="2" id="KW-1185">Reference proteome</keyword>
<evidence type="ECO:0000313" key="1">
    <source>
        <dbReference type="EMBL" id="NCU18437.1"/>
    </source>
</evidence>